<proteinExistence type="predicted"/>
<comment type="caution">
    <text evidence="6">The sequence shown here is derived from an EMBL/GenBank/DDBJ whole genome shotgun (WGS) entry which is preliminary data.</text>
</comment>
<evidence type="ECO:0000256" key="1">
    <source>
        <dbReference type="ARBA" id="ARBA00022553"/>
    </source>
</evidence>
<feature type="compositionally biased region" description="Low complexity" evidence="3">
    <location>
        <begin position="932"/>
        <end position="944"/>
    </location>
</feature>
<evidence type="ECO:0000256" key="2">
    <source>
        <dbReference type="PROSITE-ProRule" id="PRU00169"/>
    </source>
</evidence>
<feature type="transmembrane region" description="Helical" evidence="4">
    <location>
        <begin position="105"/>
        <end position="124"/>
    </location>
</feature>
<feature type="compositionally biased region" description="Low complexity" evidence="3">
    <location>
        <begin position="455"/>
        <end position="464"/>
    </location>
</feature>
<dbReference type="GO" id="GO:0000160">
    <property type="term" value="P:phosphorelay signal transduction system"/>
    <property type="evidence" value="ECO:0007669"/>
    <property type="project" value="InterPro"/>
</dbReference>
<feature type="transmembrane region" description="Helical" evidence="4">
    <location>
        <begin position="23"/>
        <end position="44"/>
    </location>
</feature>
<feature type="modified residue" description="4-aspartylphosphate" evidence="2">
    <location>
        <position position="1011"/>
    </location>
</feature>
<keyword evidence="4" id="KW-0472">Membrane</keyword>
<accession>A0A5A8CR11</accession>
<keyword evidence="1 2" id="KW-0597">Phosphoprotein</keyword>
<organism evidence="6 7">
    <name type="scientific">Cafeteria roenbergensis</name>
    <name type="common">Marine flagellate</name>
    <dbReference type="NCBI Taxonomy" id="33653"/>
    <lineage>
        <taxon>Eukaryota</taxon>
        <taxon>Sar</taxon>
        <taxon>Stramenopiles</taxon>
        <taxon>Bigyra</taxon>
        <taxon>Opalozoa</taxon>
        <taxon>Bicosoecida</taxon>
        <taxon>Cafeteriaceae</taxon>
        <taxon>Cafeteria</taxon>
    </lineage>
</organism>
<feature type="compositionally biased region" description="Basic and acidic residues" evidence="3">
    <location>
        <begin position="488"/>
        <end position="497"/>
    </location>
</feature>
<keyword evidence="4" id="KW-1133">Transmembrane helix</keyword>
<feature type="compositionally biased region" description="Basic residues" evidence="3">
    <location>
        <begin position="827"/>
        <end position="841"/>
    </location>
</feature>
<feature type="domain" description="Response regulatory" evidence="5">
    <location>
        <begin position="861"/>
        <end position="1081"/>
    </location>
</feature>
<keyword evidence="4" id="KW-0812">Transmembrane</keyword>
<dbReference type="InterPro" id="IPR050595">
    <property type="entry name" value="Bact_response_regulator"/>
</dbReference>
<feature type="compositionally biased region" description="Low complexity" evidence="3">
    <location>
        <begin position="432"/>
        <end position="444"/>
    </location>
</feature>
<dbReference type="EMBL" id="VLTN01000008">
    <property type="protein sequence ID" value="KAA0155149.1"/>
    <property type="molecule type" value="Genomic_DNA"/>
</dbReference>
<dbReference type="Proteomes" id="UP000323011">
    <property type="component" value="Unassembled WGS sequence"/>
</dbReference>
<protein>
    <recommendedName>
        <fullName evidence="5">Response regulatory domain-containing protein</fullName>
    </recommendedName>
</protein>
<feature type="region of interest" description="Disordered" evidence="3">
    <location>
        <begin position="909"/>
        <end position="961"/>
    </location>
</feature>
<feature type="region of interest" description="Disordered" evidence="3">
    <location>
        <begin position="812"/>
        <end position="852"/>
    </location>
</feature>
<evidence type="ECO:0000256" key="3">
    <source>
        <dbReference type="SAM" id="MobiDB-lite"/>
    </source>
</evidence>
<dbReference type="PROSITE" id="PS50110">
    <property type="entry name" value="RESPONSE_REGULATORY"/>
    <property type="match status" value="1"/>
</dbReference>
<reference evidence="6 7" key="1">
    <citation type="submission" date="2019-07" db="EMBL/GenBank/DDBJ databases">
        <title>Genomes of Cafeteria roenbergensis.</title>
        <authorList>
            <person name="Fischer M.G."/>
            <person name="Hackl T."/>
            <person name="Roman M."/>
        </authorList>
    </citation>
    <scope>NUCLEOTIDE SEQUENCE [LARGE SCALE GENOMIC DNA]</scope>
    <source>
        <strain evidence="6 7">BVI</strain>
    </source>
</reference>
<dbReference type="PANTHER" id="PTHR44591">
    <property type="entry name" value="STRESS RESPONSE REGULATOR PROTEIN 1"/>
    <property type="match status" value="1"/>
</dbReference>
<feature type="transmembrane region" description="Helical" evidence="4">
    <location>
        <begin position="248"/>
        <end position="269"/>
    </location>
</feature>
<evidence type="ECO:0000259" key="5">
    <source>
        <dbReference type="PROSITE" id="PS50110"/>
    </source>
</evidence>
<dbReference type="InterPro" id="IPR011006">
    <property type="entry name" value="CheY-like_superfamily"/>
</dbReference>
<gene>
    <name evidence="6" type="ORF">FNF29_01900</name>
</gene>
<keyword evidence="7" id="KW-1185">Reference proteome</keyword>
<sequence>MAASGSRPRGQARPRVELVLDRCAALVLRALALFAVGALSGALANPRSSWFVISKNPITEASRAMTVAMHATAAASNSSSEAAASAASAKSDAMALTLQASLADAALNAGMALPIVVLVLFLSLPAKVPKELRTRIFLLLLATVLMLLLSPALIGGRRVLIPLLPFDHGCTYVLQTPTLRGIFASAIIAALGLPWSPGEEQTLAWPSLGWCRCRVTRGGATEAIVAAMDVPTTALMMLGFMSEPAPTWALSIALILVHAVGSPAVRWAIDFGCPRTAPRRVRAAHERASPIERALVTGSRVIVVVLTVGAVNVFGGTAGCQQWNETAARALPAQNWPAGYDLLQQPNRARMLSVVSINSVIALCLGIMVFGPVAAIAIQLRGVTSRAKEAESRARSDRLQQAAIYVGHHSRGPLNSAMLCLDLLDLDDGSAAAPAGGAARTTDAPTDRHRRARSRLTPTSLRTSTADRRGSRGHKPSASAGSLLAPDEPSRLSEAQHRAVASGAPAGADLLAIVSRAGGAPHARLLPGGQLEAGLSFGSDAPLLPAFDTAGVDTAATGGASLPSLELAADGGATAGLTAEPDQAASAAAAAELPSSASLMRDLKTSLEAAKQQLDDLLLWQRLAEPDAMTRASWGRVDAGWAWAIAGHFSGERAAAGVALTITGCGPALCLEAAPADGGGGRGSKGGQPGRAVWVRAAILPPSGRMRAGPRPNVPGAASAPRPAELRIQVRYGGTGFDTTALLTADPFDPFATLEHSRGDVFGASSVGLRLAVVRGVAASLNGEAGVASDGADRGALVWLRVPVWVLPRGQGVPDSGQAAVTPSAGRGRRRRSSLKQRGPRRVSSGVEGGARPAKTLQRKLAWIADDDEVTTRVMASLLRRWGASTQQFSHGGELVSALEAALARVPNGEVDAGSVPPGRAESPTVGGSGDGSAASDDGDASVVEGSFSEATPGPAGRSVTVSAMTHHPSELGGTSRDKDGPASRWLAEALTSSRRAGLVLPTLPDVIVLDGNMPVMGGIETLRALRAMRPRCPAGWQPRLLVVTGDGSTAAEAEAVAAGADALLMKPVDPASFHEAILGE</sequence>
<dbReference type="Gene3D" id="3.40.50.2300">
    <property type="match status" value="1"/>
</dbReference>
<dbReference type="Pfam" id="PF00072">
    <property type="entry name" value="Response_reg"/>
    <property type="match status" value="1"/>
</dbReference>
<dbReference type="InterPro" id="IPR001789">
    <property type="entry name" value="Sig_transdc_resp-reg_receiver"/>
</dbReference>
<feature type="transmembrane region" description="Helical" evidence="4">
    <location>
        <begin position="136"/>
        <end position="154"/>
    </location>
</feature>
<evidence type="ECO:0000313" key="7">
    <source>
        <dbReference type="Proteomes" id="UP000323011"/>
    </source>
</evidence>
<dbReference type="SMART" id="SM00448">
    <property type="entry name" value="REC"/>
    <property type="match status" value="1"/>
</dbReference>
<feature type="transmembrane region" description="Helical" evidence="4">
    <location>
        <begin position="352"/>
        <end position="378"/>
    </location>
</feature>
<evidence type="ECO:0000313" key="6">
    <source>
        <dbReference type="EMBL" id="KAA0155149.1"/>
    </source>
</evidence>
<feature type="region of interest" description="Disordered" evidence="3">
    <location>
        <begin position="432"/>
        <end position="500"/>
    </location>
</feature>
<dbReference type="PANTHER" id="PTHR44591:SF3">
    <property type="entry name" value="RESPONSE REGULATORY DOMAIN-CONTAINING PROTEIN"/>
    <property type="match status" value="1"/>
</dbReference>
<evidence type="ECO:0000256" key="4">
    <source>
        <dbReference type="SAM" id="Phobius"/>
    </source>
</evidence>
<name>A0A5A8CR11_CAFRO</name>
<dbReference type="AlphaFoldDB" id="A0A5A8CR11"/>
<dbReference type="SUPFAM" id="SSF52172">
    <property type="entry name" value="CheY-like"/>
    <property type="match status" value="1"/>
</dbReference>